<dbReference type="OrthoDB" id="329806at2"/>
<gene>
    <name evidence="2" type="ORF">HYN56_01755</name>
</gene>
<proteinExistence type="predicted"/>
<dbReference type="Gene3D" id="3.40.50.720">
    <property type="entry name" value="NAD(P)-binding Rossmann-like Domain"/>
    <property type="match status" value="1"/>
</dbReference>
<dbReference type="KEGG" id="fcr:HYN56_01755"/>
<name>A0A2S1YG26_9FLAO</name>
<dbReference type="PANTHER" id="PTHR43245">
    <property type="entry name" value="BIFUNCTIONAL POLYMYXIN RESISTANCE PROTEIN ARNA"/>
    <property type="match status" value="1"/>
</dbReference>
<keyword evidence="3" id="KW-1185">Reference proteome</keyword>
<dbReference type="AlphaFoldDB" id="A0A2S1YG26"/>
<protein>
    <submittedName>
        <fullName evidence="2">UDP-galactose-4-epimerase</fullName>
    </submittedName>
</protein>
<evidence type="ECO:0000313" key="2">
    <source>
        <dbReference type="EMBL" id="AWK03007.1"/>
    </source>
</evidence>
<dbReference type="EMBL" id="CP029255">
    <property type="protein sequence ID" value="AWK03007.1"/>
    <property type="molecule type" value="Genomic_DNA"/>
</dbReference>
<evidence type="ECO:0000259" key="1">
    <source>
        <dbReference type="Pfam" id="PF01370"/>
    </source>
</evidence>
<accession>A0A2S1YG26</accession>
<reference evidence="2 3" key="1">
    <citation type="submission" date="2018-05" db="EMBL/GenBank/DDBJ databases">
        <title>Genome sequencing of Flavobacterium sp. HYN0056.</title>
        <authorList>
            <person name="Yi H."/>
            <person name="Baek C."/>
        </authorList>
    </citation>
    <scope>NUCLEOTIDE SEQUENCE [LARGE SCALE GENOMIC DNA]</scope>
    <source>
        <strain evidence="2 3">HYN0056</strain>
    </source>
</reference>
<dbReference type="InterPro" id="IPR036291">
    <property type="entry name" value="NAD(P)-bd_dom_sf"/>
</dbReference>
<sequence length="301" mass="32939">MNKILFTGATGFLGRNVLPVLEELNYSITTLGNSTTEIVCDISKEIPELPHGFDLVVHAAGKAHSVPKTEVEKKQFYNVNVTGTINLLKGLEQSHIPKQLVFISSVSVYGKHEGLSIAEHSSLEAKDSYGLSKIEAEIFVMDWCKKHNVVCTILRLPLLVGKKPPGNLGAMIKAIEKGYYFNIGGGKARKSMVLVKDVANFIPKVAVVGGTYNLTDGVDPSFSELSNIISKQKKNKTPLNLPLFVARTMGLVGDLLGDKSPINSLKLKKITSDLTFDDSKARTLLDWNPQSVIDYLKNNDI</sequence>
<organism evidence="2 3">
    <name type="scientific">Flavobacterium crocinum</name>
    <dbReference type="NCBI Taxonomy" id="2183896"/>
    <lineage>
        <taxon>Bacteria</taxon>
        <taxon>Pseudomonadati</taxon>
        <taxon>Bacteroidota</taxon>
        <taxon>Flavobacteriia</taxon>
        <taxon>Flavobacteriales</taxon>
        <taxon>Flavobacteriaceae</taxon>
        <taxon>Flavobacterium</taxon>
    </lineage>
</organism>
<dbReference type="Proteomes" id="UP000245250">
    <property type="component" value="Chromosome"/>
</dbReference>
<dbReference type="Pfam" id="PF01370">
    <property type="entry name" value="Epimerase"/>
    <property type="match status" value="1"/>
</dbReference>
<dbReference type="InterPro" id="IPR050177">
    <property type="entry name" value="Lipid_A_modif_metabolic_enz"/>
</dbReference>
<dbReference type="RefSeq" id="WP_109190621.1">
    <property type="nucleotide sequence ID" value="NZ_CP029255.1"/>
</dbReference>
<evidence type="ECO:0000313" key="3">
    <source>
        <dbReference type="Proteomes" id="UP000245250"/>
    </source>
</evidence>
<dbReference type="SUPFAM" id="SSF51735">
    <property type="entry name" value="NAD(P)-binding Rossmann-fold domains"/>
    <property type="match status" value="1"/>
</dbReference>
<dbReference type="InterPro" id="IPR001509">
    <property type="entry name" value="Epimerase_deHydtase"/>
</dbReference>
<feature type="domain" description="NAD-dependent epimerase/dehydratase" evidence="1">
    <location>
        <begin position="4"/>
        <end position="205"/>
    </location>
</feature>